<dbReference type="Gene3D" id="3.40.50.1820">
    <property type="entry name" value="alpha/beta hydrolase"/>
    <property type="match status" value="1"/>
</dbReference>
<dbReference type="GO" id="GO:0016746">
    <property type="term" value="F:acyltransferase activity"/>
    <property type="evidence" value="ECO:0007669"/>
    <property type="project" value="UniProtKB-KW"/>
</dbReference>
<dbReference type="AlphaFoldDB" id="V6F0R7"/>
<dbReference type="SUPFAM" id="SSF53474">
    <property type="entry name" value="alpha/beta-Hydrolases"/>
    <property type="match status" value="1"/>
</dbReference>
<protein>
    <submittedName>
        <fullName evidence="3">Poly-beta-hydroxybutyrate polymerase C</fullName>
        <ecNumber evidence="3">2.3.1.-</ecNumber>
    </submittedName>
</protein>
<dbReference type="InterPro" id="IPR051321">
    <property type="entry name" value="PHA/PHB_synthase"/>
</dbReference>
<dbReference type="KEGG" id="mgy:MGMSRv2__1839"/>
<keyword evidence="4" id="KW-1185">Reference proteome</keyword>
<keyword evidence="3" id="KW-0808">Transferase</keyword>
<feature type="compositionally biased region" description="Pro residues" evidence="1">
    <location>
        <begin position="1"/>
        <end position="11"/>
    </location>
</feature>
<dbReference type="PANTHER" id="PTHR36837:SF4">
    <property type="entry name" value="BLR0908 PROTEIN"/>
    <property type="match status" value="1"/>
</dbReference>
<dbReference type="Pfam" id="PF00561">
    <property type="entry name" value="Abhydrolase_1"/>
    <property type="match status" value="1"/>
</dbReference>
<dbReference type="EC" id="2.3.1.-" evidence="3"/>
<evidence type="ECO:0000313" key="3">
    <source>
        <dbReference type="EMBL" id="CDK99054.1"/>
    </source>
</evidence>
<dbReference type="InterPro" id="IPR000073">
    <property type="entry name" value="AB_hydrolase_1"/>
</dbReference>
<dbReference type="EMBL" id="HG794546">
    <property type="protein sequence ID" value="CDK99054.1"/>
    <property type="molecule type" value="Genomic_DNA"/>
</dbReference>
<accession>V6F0R7</accession>
<feature type="domain" description="AB hydrolase-1" evidence="2">
    <location>
        <begin position="150"/>
        <end position="415"/>
    </location>
</feature>
<dbReference type="eggNOG" id="COG3243">
    <property type="taxonomic scope" value="Bacteria"/>
</dbReference>
<dbReference type="STRING" id="1430440.MGMSRv2__1839"/>
<evidence type="ECO:0000259" key="2">
    <source>
        <dbReference type="Pfam" id="PF00561"/>
    </source>
</evidence>
<dbReference type="InterPro" id="IPR029058">
    <property type="entry name" value="AB_hydrolase_fold"/>
</dbReference>
<name>V6F0R7_MAGGM</name>
<keyword evidence="3" id="KW-0012">Acyltransferase</keyword>
<dbReference type="Proteomes" id="UP000018922">
    <property type="component" value="Chromosome I"/>
</dbReference>
<feature type="region of interest" description="Disordered" evidence="1">
    <location>
        <begin position="1"/>
        <end position="40"/>
    </location>
</feature>
<gene>
    <name evidence="3" type="ordered locus">MGMSRv2__1839</name>
</gene>
<reference evidence="3 4" key="1">
    <citation type="journal article" date="2014" name="Genome Announc.">
        <title>Complete genome sequence of Magnetospirillum gryphiswaldense MSR-1.</title>
        <authorList>
            <person name="Wang X."/>
            <person name="Wang Q."/>
            <person name="Zhang W."/>
            <person name="Wang Y."/>
            <person name="Li L."/>
            <person name="Wen T."/>
            <person name="Zhang T."/>
            <person name="Zhang Y."/>
            <person name="Xu J."/>
            <person name="Hu J."/>
            <person name="Li S."/>
            <person name="Liu L."/>
            <person name="Liu J."/>
            <person name="Jiang W."/>
            <person name="Tian J."/>
            <person name="Li Y."/>
            <person name="Schuler D."/>
            <person name="Wang L."/>
            <person name="Li J."/>
        </authorList>
    </citation>
    <scope>NUCLEOTIDE SEQUENCE [LARGE SCALE GENOMIC DNA]</scope>
    <source>
        <strain evidence="4">DSM 6361 / JCM 21280 / NBRC 15271 / MSR-1</strain>
    </source>
</reference>
<sequence length="438" mass="48014">MRRVPVLPPPARSRSRMPHRQAREPQTSPPDHPRQGPRPLPLHLLAHATTLMGSRAALPLWKNGSLPWNPKLAAKAAELKASLDAAGPDGWKCFEDAIAAESLRRHEAVLDGVALYRHHRHHRDLPDMPVLWRQGSTRLLDYRLPDSAGPPVLVVPSLINRCYILDLSRRRSLVRALAARGLAPFLVDWDAPGEAERDFTLTDYIAGRLDRMLDHVIAVTGQKPALAGYCMGGDLALALALRRSADIKGLALLATPWNFHAGREAHGKLLRALGPGLDALIKVTGTLPLDILQALFASLDPGLTARKFAAFARLKRRSARARDFVALEDWANDGVDLAGPVARECLSGWYGDNDTMMGRWRVDGHVVDPARLNLPLLALIPERDRIVPPESALPLARAVQGAKTMMVKGGHVGMLLSARAGSEVYTPLANWLKRSLLQ</sequence>
<dbReference type="HOGENOM" id="CLU_035017_0_1_5"/>
<organism evidence="3 4">
    <name type="scientific">Magnetospirillum gryphiswaldense (strain DSM 6361 / JCM 21280 / NBRC 15271 / MSR-1)</name>
    <dbReference type="NCBI Taxonomy" id="431944"/>
    <lineage>
        <taxon>Bacteria</taxon>
        <taxon>Pseudomonadati</taxon>
        <taxon>Pseudomonadota</taxon>
        <taxon>Alphaproteobacteria</taxon>
        <taxon>Rhodospirillales</taxon>
        <taxon>Rhodospirillaceae</taxon>
        <taxon>Magnetospirillum</taxon>
    </lineage>
</organism>
<proteinExistence type="predicted"/>
<evidence type="ECO:0000313" key="4">
    <source>
        <dbReference type="Proteomes" id="UP000018922"/>
    </source>
</evidence>
<dbReference type="PANTHER" id="PTHR36837">
    <property type="entry name" value="POLY(3-HYDROXYALKANOATE) POLYMERASE SUBUNIT PHAC"/>
    <property type="match status" value="1"/>
</dbReference>
<evidence type="ECO:0000256" key="1">
    <source>
        <dbReference type="SAM" id="MobiDB-lite"/>
    </source>
</evidence>